<protein>
    <recommendedName>
        <fullName evidence="4">Protein FLUORESCENT IN BLUE LIGHT, chloroplastic</fullName>
    </recommendedName>
</protein>
<evidence type="ECO:0000313" key="2">
    <source>
        <dbReference type="EMBL" id="CAK9213603.1"/>
    </source>
</evidence>
<dbReference type="SUPFAM" id="SSF48452">
    <property type="entry name" value="TPR-like"/>
    <property type="match status" value="1"/>
</dbReference>
<sequence>MEGVTTTAALAQCVAVSCSVSHLTRLPLSSRRRNWSFGTRRSKEVPGVISLPKGASSTRQVSCCSLESCRSLRRKPVVPPAVVVISPQPSSNKEGELQKWAKVLGMAVLAGSSLLLEQNAARAAESLTDACTEIAGGNGSTLIVIACVVEAVALTGAAVGGIIARQRKNELERINAQLRQINVNLRRQSRVESYAPSLTYAPVGAGRMMEMPVRSDPTRDELMQRLKGGKRLLREQKPAQAFLEFEEALDIARHLKDTVEEKKAARGLGASLQRQGKYKEAIKYHNLVLSVSQRTGEHAGNTEAYGAIADCYTELGDLENAAKFYDQYIGRLESEDVD</sequence>
<keyword evidence="1" id="KW-0175">Coiled coil</keyword>
<evidence type="ECO:0008006" key="4">
    <source>
        <dbReference type="Google" id="ProtNLM"/>
    </source>
</evidence>
<evidence type="ECO:0000313" key="3">
    <source>
        <dbReference type="Proteomes" id="UP001497512"/>
    </source>
</evidence>
<organism evidence="2 3">
    <name type="scientific">Sphagnum troendelagicum</name>
    <dbReference type="NCBI Taxonomy" id="128251"/>
    <lineage>
        <taxon>Eukaryota</taxon>
        <taxon>Viridiplantae</taxon>
        <taxon>Streptophyta</taxon>
        <taxon>Embryophyta</taxon>
        <taxon>Bryophyta</taxon>
        <taxon>Sphagnophytina</taxon>
        <taxon>Sphagnopsida</taxon>
        <taxon>Sphagnales</taxon>
        <taxon>Sphagnaceae</taxon>
        <taxon>Sphagnum</taxon>
    </lineage>
</organism>
<dbReference type="Gene3D" id="1.25.40.10">
    <property type="entry name" value="Tetratricopeptide repeat domain"/>
    <property type="match status" value="1"/>
</dbReference>
<name>A0ABP0U6V8_9BRYO</name>
<evidence type="ECO:0000256" key="1">
    <source>
        <dbReference type="SAM" id="Coils"/>
    </source>
</evidence>
<accession>A0ABP0U6V8</accession>
<keyword evidence="3" id="KW-1185">Reference proteome</keyword>
<dbReference type="PANTHER" id="PTHR47310">
    <property type="entry name" value="PROTEIN FLUORESCENT IN BLUE LIGHT, CHLOROPLASTIC"/>
    <property type="match status" value="1"/>
</dbReference>
<dbReference type="EMBL" id="OZ019911">
    <property type="protein sequence ID" value="CAK9213603.1"/>
    <property type="molecule type" value="Genomic_DNA"/>
</dbReference>
<proteinExistence type="predicted"/>
<dbReference type="InterPro" id="IPR044243">
    <property type="entry name" value="FLU"/>
</dbReference>
<feature type="coiled-coil region" evidence="1">
    <location>
        <begin position="164"/>
        <end position="191"/>
    </location>
</feature>
<gene>
    <name evidence="2" type="ORF">CSSPTR1EN2_LOCUS11819</name>
</gene>
<dbReference type="PANTHER" id="PTHR47310:SF2">
    <property type="entry name" value="PROTEIN FLUORESCENT IN BLUE LIGHT, CHLOROPLASTIC"/>
    <property type="match status" value="1"/>
</dbReference>
<dbReference type="Proteomes" id="UP001497512">
    <property type="component" value="Chromosome 19"/>
</dbReference>
<dbReference type="InterPro" id="IPR011990">
    <property type="entry name" value="TPR-like_helical_dom_sf"/>
</dbReference>
<dbReference type="Pfam" id="PF13424">
    <property type="entry name" value="TPR_12"/>
    <property type="match status" value="1"/>
</dbReference>
<reference evidence="2" key="1">
    <citation type="submission" date="2024-02" db="EMBL/GenBank/DDBJ databases">
        <authorList>
            <consortium name="ELIXIR-Norway"/>
            <consortium name="Elixir Norway"/>
        </authorList>
    </citation>
    <scope>NUCLEOTIDE SEQUENCE</scope>
</reference>